<dbReference type="SUPFAM" id="SSF48452">
    <property type="entry name" value="TPR-like"/>
    <property type="match status" value="1"/>
</dbReference>
<protein>
    <submittedName>
        <fullName evidence="3">CHAT domain-containing protein</fullName>
    </submittedName>
</protein>
<dbReference type="InterPro" id="IPR024983">
    <property type="entry name" value="CHAT_dom"/>
</dbReference>
<gene>
    <name evidence="3" type="ORF">D5H75_08105</name>
</gene>
<dbReference type="RefSeq" id="WP_119925690.1">
    <property type="nucleotide sequence ID" value="NZ_QZEY01000002.1"/>
</dbReference>
<organism evidence="3 4">
    <name type="scientific">Bailinhaonella thermotolerans</name>
    <dbReference type="NCBI Taxonomy" id="1070861"/>
    <lineage>
        <taxon>Bacteria</taxon>
        <taxon>Bacillati</taxon>
        <taxon>Actinomycetota</taxon>
        <taxon>Actinomycetes</taxon>
        <taxon>Streptosporangiales</taxon>
        <taxon>Streptosporangiaceae</taxon>
        <taxon>Bailinhaonella</taxon>
    </lineage>
</organism>
<dbReference type="InterPro" id="IPR011990">
    <property type="entry name" value="TPR-like_helical_dom_sf"/>
</dbReference>
<dbReference type="EMBL" id="QZEY01000002">
    <property type="protein sequence ID" value="RJL34389.1"/>
    <property type="molecule type" value="Genomic_DNA"/>
</dbReference>
<feature type="compositionally biased region" description="Gly residues" evidence="1">
    <location>
        <begin position="10"/>
        <end position="22"/>
    </location>
</feature>
<evidence type="ECO:0000313" key="4">
    <source>
        <dbReference type="Proteomes" id="UP000265768"/>
    </source>
</evidence>
<comment type="caution">
    <text evidence="3">The sequence shown here is derived from an EMBL/GenBank/DDBJ whole genome shotgun (WGS) entry which is preliminary data.</text>
</comment>
<evidence type="ECO:0000256" key="1">
    <source>
        <dbReference type="SAM" id="MobiDB-lite"/>
    </source>
</evidence>
<feature type="compositionally biased region" description="Gly residues" evidence="1">
    <location>
        <begin position="116"/>
        <end position="138"/>
    </location>
</feature>
<sequence length="979" mass="99611">MSGGERWSGAGRGAGGDSGGEAGQALAWAERIVELGSVDPRAAWRAAEEVVARCLAAEPGLAAWCAPPFADLLEHGLLPHGPLDHGPTEHGPTDPEHGPERGTEHGAGAEPYPAGGTPGRPGTRAGGGNAGAAGPGGGVRAGRGWGEVLAVALRAAGVAARGAGAARVAESRLREAVRVGEEGGWPVRAAQGRLSLVPVLADLGELDAALAEAATAGARLTGVDSARLEVHRAGVLVRAGRHREAVARFGAAMGPLEAAGDHRFLAGALLNRATAHAYLGRYARAEDDLRRCLALAERAGLDYIALLVRMNLPFVVARGGDVPAALRHHETAERVLREHPERLATARMDLAEALLALRMPADARTLLRSALAGPLTAADSAEARLLLARAELLSGETLRARATAERAAGEFRAQRRLAWAPLADEVACRARHESGELTAALLAGVRRCARALTAAGHPGPAAHARIIAARVALGLGLPAEARAELEAVPPSAGPAYWHARALLRLLAGDRPAALGALRAGLRALAARAARLGAADLRAHALTEGADLADLGLSLALSTADPALVLSWSEHWRALTSPLPPTSREEDGPARSAGEPGRGTPARPGGTAPGVPGVPARPGTGGGEHAGGDAGHGDAPAGSLGEGRVRWRYWARATGGAVVDEVGVEAVLPGLGGAVLVELVREGDRLAAVVAGREGWALRDLGSYTEAAEAGARLRFGLRRLAYRDSEDVAAAGRGVVDEAFALDERVFGPLRDLTAGRDTVIAPVGALYSAPWGMLPSLAGTAVTVVASVTRWLGGRERPGPGGGVVAVAGPGLRLAGPEAEAVAALRAGRVLAGPAATRDAVLRAVDGAGVAHFAAHGSFRGDSPLFSRLELADGGLMAYELMGVRRAPRLVVLSSCDGGLAGVPADGAPLGTAGMWLGLGTANVVASVVPVRDEDAMDLMTLFHGLLADGLPPAAALARAEAKTGVHGFVCFGGRRTG</sequence>
<feature type="region of interest" description="Disordered" evidence="1">
    <location>
        <begin position="576"/>
        <end position="637"/>
    </location>
</feature>
<proteinExistence type="predicted"/>
<feature type="compositionally biased region" description="Gly residues" evidence="1">
    <location>
        <begin position="618"/>
        <end position="629"/>
    </location>
</feature>
<dbReference type="Pfam" id="PF12770">
    <property type="entry name" value="CHAT"/>
    <property type="match status" value="1"/>
</dbReference>
<accession>A0A3A4B0M5</accession>
<feature type="compositionally biased region" description="Basic and acidic residues" evidence="1">
    <location>
        <begin position="82"/>
        <end position="104"/>
    </location>
</feature>
<feature type="domain" description="CHAT" evidence="2">
    <location>
        <begin position="741"/>
        <end position="962"/>
    </location>
</feature>
<name>A0A3A4B0M5_9ACTN</name>
<reference evidence="3 4" key="1">
    <citation type="submission" date="2018-09" db="EMBL/GenBank/DDBJ databases">
        <title>YIM 75507 draft genome.</title>
        <authorList>
            <person name="Tang S."/>
            <person name="Feng Y."/>
        </authorList>
    </citation>
    <scope>NUCLEOTIDE SEQUENCE [LARGE SCALE GENOMIC DNA]</scope>
    <source>
        <strain evidence="3 4">YIM 75507</strain>
    </source>
</reference>
<feature type="region of interest" description="Disordered" evidence="1">
    <location>
        <begin position="1"/>
        <end position="22"/>
    </location>
</feature>
<dbReference type="OrthoDB" id="9761935at2"/>
<dbReference type="Gene3D" id="1.25.40.10">
    <property type="entry name" value="Tetratricopeptide repeat domain"/>
    <property type="match status" value="1"/>
</dbReference>
<feature type="compositionally biased region" description="Low complexity" evidence="1">
    <location>
        <begin position="597"/>
        <end position="617"/>
    </location>
</feature>
<dbReference type="Proteomes" id="UP000265768">
    <property type="component" value="Unassembled WGS sequence"/>
</dbReference>
<keyword evidence="4" id="KW-1185">Reference proteome</keyword>
<evidence type="ECO:0000313" key="3">
    <source>
        <dbReference type="EMBL" id="RJL34389.1"/>
    </source>
</evidence>
<dbReference type="AlphaFoldDB" id="A0A3A4B0M5"/>
<feature type="region of interest" description="Disordered" evidence="1">
    <location>
        <begin position="80"/>
        <end position="138"/>
    </location>
</feature>
<evidence type="ECO:0000259" key="2">
    <source>
        <dbReference type="Pfam" id="PF12770"/>
    </source>
</evidence>